<dbReference type="AlphaFoldDB" id="A0A375CMI4"/>
<organism evidence="2">
    <name type="scientific">Cupriavidus taiwanensis</name>
    <dbReference type="NCBI Taxonomy" id="164546"/>
    <lineage>
        <taxon>Bacteria</taxon>
        <taxon>Pseudomonadati</taxon>
        <taxon>Pseudomonadota</taxon>
        <taxon>Betaproteobacteria</taxon>
        <taxon>Burkholderiales</taxon>
        <taxon>Burkholderiaceae</taxon>
        <taxon>Cupriavidus</taxon>
    </lineage>
</organism>
<proteinExistence type="predicted"/>
<accession>A0A375CMI4</accession>
<protein>
    <submittedName>
        <fullName evidence="2">Uncharacterized protein</fullName>
    </submittedName>
</protein>
<evidence type="ECO:0000313" key="2">
    <source>
        <dbReference type="EMBL" id="SOY76018.1"/>
    </source>
</evidence>
<name>A0A375CMI4_9BURK</name>
<sequence length="86" mass="9134">MTLPGDETTAPLLRRKVTVPCDMAYKSATGFMPHGTGQSMRRPYATSRPAPNSIPLAVPAAGHTTGGMTHALEATSARFQLGRLRP</sequence>
<dbReference type="Proteomes" id="UP000257016">
    <property type="component" value="Unassembled WGS sequence"/>
</dbReference>
<feature type="region of interest" description="Disordered" evidence="1">
    <location>
        <begin position="28"/>
        <end position="53"/>
    </location>
</feature>
<comment type="caution">
    <text evidence="2">The sequence shown here is derived from an EMBL/GenBank/DDBJ whole genome shotgun (WGS) entry which is preliminary data.</text>
</comment>
<dbReference type="EMBL" id="OFSN01000027">
    <property type="protein sequence ID" value="SOY76018.1"/>
    <property type="molecule type" value="Genomic_DNA"/>
</dbReference>
<gene>
    <name evidence="2" type="ORF">CBM2586_B90004</name>
</gene>
<evidence type="ECO:0000256" key="1">
    <source>
        <dbReference type="SAM" id="MobiDB-lite"/>
    </source>
</evidence>
<reference evidence="2" key="1">
    <citation type="submission" date="2018-01" db="EMBL/GenBank/DDBJ databases">
        <authorList>
            <person name="Clerissi C."/>
        </authorList>
    </citation>
    <scope>NUCLEOTIDE SEQUENCE</scope>
    <source>
        <strain evidence="2">Cupriavidus taiwanensis LMG 19430</strain>
    </source>
</reference>